<name>W4FKK1_APHAT</name>
<feature type="region of interest" description="Disordered" evidence="1">
    <location>
        <begin position="506"/>
        <end position="602"/>
    </location>
</feature>
<feature type="compositionally biased region" description="Low complexity" evidence="1">
    <location>
        <begin position="567"/>
        <end position="576"/>
    </location>
</feature>
<feature type="compositionally biased region" description="Polar residues" evidence="1">
    <location>
        <begin position="1097"/>
        <end position="1117"/>
    </location>
</feature>
<dbReference type="STRING" id="112090.W4FKK1"/>
<gene>
    <name evidence="2" type="ORF">H257_15969</name>
</gene>
<evidence type="ECO:0000313" key="2">
    <source>
        <dbReference type="EMBL" id="ETV68017.1"/>
    </source>
</evidence>
<proteinExistence type="predicted"/>
<dbReference type="VEuPathDB" id="FungiDB:H257_15969"/>
<sequence>MAVVLAAEVTSSRHPSQQMSALLASFGPTCPTWHGFDYVVATPADCLPCNVFASTSCLGDHIGFVPFPYSSYAYALDHALFPDGGLDADSADLLVGSTRLPRITVSTQFSADVVVVPPRVFSNVHPPKAFNWNDFNQHRDTIVWNLLQTQAVQPGLYEIELDAWDYVQSSGTCDVCLSITDGYRPQSTSVCPEFAATEDHVGWRKYFASVHQLLADVTAFATTRTNNDICSSPLSVDATCTDTSTLTGVDWFDCPIDDVATATQCLTRPLTACAASKLLANPFADPDVLCNPSEVLGPTQCRRQCSFDYVWREPYVVYGCQDTTSVTQCGSGLDVNRGGDMTDAALSAFGCTQMVSLATIPSDFQVRVAVDANVQELRQNDQFVKTSARQVHFRHVDGYERQLQLPIQDIVTVTSTHDPVNNAILPTTEAPVYWRWSIKHITSGDKHHGGDDIVWHDWSANDLVTIVGDDDTTTTVVMAFEAWTHCGRVCDAVEWTVVLDCTAETTAPPTYTTKPSKPPSYSSTKKPTRASKYITTPTTSAYEPKTPKPTDTPSAPYSTPPDDDDISSTVSPSPIIRTNKPPYQAPTTTTAMVTTPPPTTSRANVSCPLAGDSLVRPTWDNAPVCAWPSVDVFLTGTDQGCVACNPFDSAACPSSNRQHIPVPTSPYSSCDTVPSRATVDISVYDRHGSIVTPTLHATDTVPWRDYALGDRRPSILYSLLHSGSKQQLLPGRYDVHLEAHDGFSTSAVCSTCVTVSDRFRPQSQRGSCPFTGDSSVFQFVGWSAHASDIRAISSHLNAFVTSRQNNDACGDVLDDNNVIACDDVINVTVSDWLNCPVDAGYLGLAGVSSSPGNHCVRAALIRNPFVDTTVLADPASFLSPLQCTRTSYVSYQWREVWLDYKCDNAAATAICSSGADIAPYRGGDLSDATLDQFQCGGTFSLAATADDLVRLADIQPHPALGMTTPSYIANDTDWMSLGLYADDGAPHQLHFWSDSTLSLSVTLSHVQAVFTPIVVLANAAQQGDIPLPTTSDDDRIVFWRYKVGHQPTWRDWQSNDAIALAGPRTIIQWEAWTHCGSKRVETAATWELHVHLKPTQSSNYSTTQDNNNQPGSSSGATNVWGAMGSRHLVLLGVALACGLM</sequence>
<accession>W4FKK1</accession>
<reference evidence="2" key="1">
    <citation type="submission" date="2013-12" db="EMBL/GenBank/DDBJ databases">
        <title>The Genome Sequence of Aphanomyces astaci APO3.</title>
        <authorList>
            <consortium name="The Broad Institute Genomics Platform"/>
            <person name="Russ C."/>
            <person name="Tyler B."/>
            <person name="van West P."/>
            <person name="Dieguez-Uribeondo J."/>
            <person name="Young S.K."/>
            <person name="Zeng Q."/>
            <person name="Gargeya S."/>
            <person name="Fitzgerald M."/>
            <person name="Abouelleil A."/>
            <person name="Alvarado L."/>
            <person name="Chapman S.B."/>
            <person name="Gainer-Dewar J."/>
            <person name="Goldberg J."/>
            <person name="Griggs A."/>
            <person name="Gujja S."/>
            <person name="Hansen M."/>
            <person name="Howarth C."/>
            <person name="Imamovic A."/>
            <person name="Ireland A."/>
            <person name="Larimer J."/>
            <person name="McCowan C."/>
            <person name="Murphy C."/>
            <person name="Pearson M."/>
            <person name="Poon T.W."/>
            <person name="Priest M."/>
            <person name="Roberts A."/>
            <person name="Saif S."/>
            <person name="Shea T."/>
            <person name="Sykes S."/>
            <person name="Wortman J."/>
            <person name="Nusbaum C."/>
            <person name="Birren B."/>
        </authorList>
    </citation>
    <scope>NUCLEOTIDE SEQUENCE [LARGE SCALE GENOMIC DNA]</scope>
    <source>
        <strain evidence="2">APO3</strain>
    </source>
</reference>
<feature type="compositionally biased region" description="Low complexity" evidence="1">
    <location>
        <begin position="506"/>
        <end position="525"/>
    </location>
</feature>
<dbReference type="RefSeq" id="XP_009842580.1">
    <property type="nucleotide sequence ID" value="XM_009844278.1"/>
</dbReference>
<organism evidence="2">
    <name type="scientific">Aphanomyces astaci</name>
    <name type="common">Crayfish plague agent</name>
    <dbReference type="NCBI Taxonomy" id="112090"/>
    <lineage>
        <taxon>Eukaryota</taxon>
        <taxon>Sar</taxon>
        <taxon>Stramenopiles</taxon>
        <taxon>Oomycota</taxon>
        <taxon>Saprolegniomycetes</taxon>
        <taxon>Saprolegniales</taxon>
        <taxon>Verrucalvaceae</taxon>
        <taxon>Aphanomyces</taxon>
    </lineage>
</organism>
<feature type="region of interest" description="Disordered" evidence="1">
    <location>
        <begin position="1097"/>
        <end position="1118"/>
    </location>
</feature>
<dbReference type="GeneID" id="20817965"/>
<evidence type="ECO:0000256" key="1">
    <source>
        <dbReference type="SAM" id="MobiDB-lite"/>
    </source>
</evidence>
<dbReference type="EMBL" id="KI913190">
    <property type="protein sequence ID" value="ETV68017.1"/>
    <property type="molecule type" value="Genomic_DNA"/>
</dbReference>
<protein>
    <submittedName>
        <fullName evidence="2">Uncharacterized protein</fullName>
    </submittedName>
</protein>
<dbReference type="AlphaFoldDB" id="W4FKK1"/>
<dbReference type="OrthoDB" id="74957at2759"/>